<sequence>MEIKKVSKYFWSVMRKSLIIYYSICMLFLLLSALFTINTKGEVTISGGEFSTVIFSFVAGIAMFKEIFHFIKANNISRKTFLIGTALSIIPISGVMSIIDIIINRLYNLFTKSPTIYDMGFTDYNIVSGMLGEVWVQQNDIITIINTFLFQMSQYLMFFALGSAIAMIYYKCNKFMKIVVSISPVMAIIMISVYMYNYPYIANKITRFMEYILGINPNNVYAPILTFIVSFVLLTGVSYLLIRKMVVKEK</sequence>
<organism evidence="2 3">
    <name type="scientific">Clostridium isatidis</name>
    <dbReference type="NCBI Taxonomy" id="182773"/>
    <lineage>
        <taxon>Bacteria</taxon>
        <taxon>Bacillati</taxon>
        <taxon>Bacillota</taxon>
        <taxon>Clostridia</taxon>
        <taxon>Eubacteriales</taxon>
        <taxon>Clostridiaceae</taxon>
        <taxon>Clostridium</taxon>
    </lineage>
</organism>
<accession>A0A343J8Y3</accession>
<dbReference type="Proteomes" id="UP000264883">
    <property type="component" value="Chromosome"/>
</dbReference>
<keyword evidence="1" id="KW-0472">Membrane</keyword>
<evidence type="ECO:0000313" key="2">
    <source>
        <dbReference type="EMBL" id="ASW41991.1"/>
    </source>
</evidence>
<name>A0A343J8Y3_9CLOT</name>
<feature type="transmembrane region" description="Helical" evidence="1">
    <location>
        <begin position="220"/>
        <end position="242"/>
    </location>
</feature>
<keyword evidence="3" id="KW-1185">Reference proteome</keyword>
<gene>
    <name evidence="2" type="ORF">BEN51_00235</name>
</gene>
<keyword evidence="1" id="KW-1133">Transmembrane helix</keyword>
<dbReference type="KEGG" id="cia:BEN51_00235"/>
<reference evidence="2 3" key="1">
    <citation type="submission" date="2016-08" db="EMBL/GenBank/DDBJ databases">
        <title>Complete Genome Sequence Of The Indigo Reducing Clostridium isatidis DSM15098.</title>
        <authorList>
            <person name="Little G.T."/>
            <person name="Minton N.P."/>
        </authorList>
    </citation>
    <scope>NUCLEOTIDE SEQUENCE [LARGE SCALE GENOMIC DNA]</scope>
    <source>
        <strain evidence="2 3">DSM 15098</strain>
    </source>
</reference>
<evidence type="ECO:0000256" key="1">
    <source>
        <dbReference type="SAM" id="Phobius"/>
    </source>
</evidence>
<keyword evidence="1" id="KW-0812">Transmembrane</keyword>
<feature type="transmembrane region" description="Helical" evidence="1">
    <location>
        <begin position="50"/>
        <end position="68"/>
    </location>
</feature>
<dbReference type="AlphaFoldDB" id="A0A343J8Y3"/>
<dbReference type="EMBL" id="CP016786">
    <property type="protein sequence ID" value="ASW41991.1"/>
    <property type="molecule type" value="Genomic_DNA"/>
</dbReference>
<dbReference type="OrthoDB" id="1852297at2"/>
<feature type="transmembrane region" description="Helical" evidence="1">
    <location>
        <begin position="179"/>
        <end position="200"/>
    </location>
</feature>
<feature type="transmembrane region" description="Helical" evidence="1">
    <location>
        <begin position="155"/>
        <end position="172"/>
    </location>
</feature>
<protein>
    <recommendedName>
        <fullName evidence="4">ABC transporter permease</fullName>
    </recommendedName>
</protein>
<evidence type="ECO:0008006" key="4">
    <source>
        <dbReference type="Google" id="ProtNLM"/>
    </source>
</evidence>
<dbReference type="RefSeq" id="WP_119864124.1">
    <property type="nucleotide sequence ID" value="NZ_CP016786.1"/>
</dbReference>
<feature type="transmembrane region" description="Helical" evidence="1">
    <location>
        <begin position="80"/>
        <end position="103"/>
    </location>
</feature>
<proteinExistence type="predicted"/>
<feature type="transmembrane region" description="Helical" evidence="1">
    <location>
        <begin position="20"/>
        <end position="38"/>
    </location>
</feature>
<evidence type="ECO:0000313" key="3">
    <source>
        <dbReference type="Proteomes" id="UP000264883"/>
    </source>
</evidence>